<name>A0A1G1Z2I6_9BACT</name>
<dbReference type="Proteomes" id="UP000178515">
    <property type="component" value="Unassembled WGS sequence"/>
</dbReference>
<dbReference type="AlphaFoldDB" id="A0A1G1Z2I6"/>
<proteinExistence type="predicted"/>
<evidence type="ECO:0000256" key="1">
    <source>
        <dbReference type="SAM" id="Phobius"/>
    </source>
</evidence>
<sequence length="68" mass="7878">MDNDIQKRFEENEKKLDLIYKSVEKTRKYFLWTLIITLIVVVLPAIALGFVIPAFLNSYLGNFSNLGL</sequence>
<feature type="transmembrane region" description="Helical" evidence="1">
    <location>
        <begin position="29"/>
        <end position="56"/>
    </location>
</feature>
<protein>
    <submittedName>
        <fullName evidence="2">Uncharacterized protein</fullName>
    </submittedName>
</protein>
<dbReference type="EMBL" id="MHIX01000032">
    <property type="protein sequence ID" value="OGY58853.1"/>
    <property type="molecule type" value="Genomic_DNA"/>
</dbReference>
<gene>
    <name evidence="2" type="ORF">A3F24_02470</name>
</gene>
<organism evidence="2 3">
    <name type="scientific">Candidatus Colwellbacteria bacterium RIFCSPHIGHO2_12_FULL_44_17</name>
    <dbReference type="NCBI Taxonomy" id="1797689"/>
    <lineage>
        <taxon>Bacteria</taxon>
        <taxon>Candidatus Colwelliibacteriota</taxon>
    </lineage>
</organism>
<comment type="caution">
    <text evidence="2">The sequence shown here is derived from an EMBL/GenBank/DDBJ whole genome shotgun (WGS) entry which is preliminary data.</text>
</comment>
<evidence type="ECO:0000313" key="3">
    <source>
        <dbReference type="Proteomes" id="UP000178515"/>
    </source>
</evidence>
<accession>A0A1G1Z2I6</accession>
<keyword evidence="1" id="KW-0812">Transmembrane</keyword>
<reference evidence="2 3" key="1">
    <citation type="journal article" date="2016" name="Nat. Commun.">
        <title>Thousands of microbial genomes shed light on interconnected biogeochemical processes in an aquifer system.</title>
        <authorList>
            <person name="Anantharaman K."/>
            <person name="Brown C.T."/>
            <person name="Hug L.A."/>
            <person name="Sharon I."/>
            <person name="Castelle C.J."/>
            <person name="Probst A.J."/>
            <person name="Thomas B.C."/>
            <person name="Singh A."/>
            <person name="Wilkins M.J."/>
            <person name="Karaoz U."/>
            <person name="Brodie E.L."/>
            <person name="Williams K.H."/>
            <person name="Hubbard S.S."/>
            <person name="Banfield J.F."/>
        </authorList>
    </citation>
    <scope>NUCLEOTIDE SEQUENCE [LARGE SCALE GENOMIC DNA]</scope>
</reference>
<dbReference type="STRING" id="1797689.A3F24_02470"/>
<keyword evidence="1" id="KW-0472">Membrane</keyword>
<keyword evidence="1" id="KW-1133">Transmembrane helix</keyword>
<evidence type="ECO:0000313" key="2">
    <source>
        <dbReference type="EMBL" id="OGY58853.1"/>
    </source>
</evidence>